<comment type="caution">
    <text evidence="2">The sequence shown here is derived from an EMBL/GenBank/DDBJ whole genome shotgun (WGS) entry which is preliminary data.</text>
</comment>
<sequence length="1014" mass="107777">MPNKKTRPPKEEQGRASRVRTRPKGMSGEIQPSWKPEFRRTEMPPYIINIVDVPFNDDYVCISGGSECGVASPPTLYTAPLEPMVVDPLQQPDAAPAAAPQDSEAAAAPVASPQPEAPAMVGSAGLDTVRARCCPLVPSSDLAGDDAMIHQSDKSPTITVTATSTTSTTDMTDGEMENLNQVNGNTVVSPASTEDSGVNLTSSYTEDPAATDVSASVRDSPSKSSCTNIERPSPNCAIYDFKHQDTDTEEAAANTATSTDTAACQANLNLVECDPARNRIYQVRRRGVRSVVRTSARTRLEFSCDEEVDHEALQKIIDSAILDPDWLNSNMPSDSEASATEDEAPLQEHMDTGSDGGTPGHPHPQQEDQVAAQNQPLHQEAQRTISKESITRLVSDAERLVREPPEGDQPAPLVSPRPHQLPLNMGPCKGAMGSKQASARREARLSTTCVMDSCDASGELTTGESDIESCTSEDMDASTATQHAVSTRGSVRGSQKGSLKGSRDPLPSTDNTPTAEKAAAVPSPADAAHPKVVLRSRKRRSGEQRPCSVSELYQLATRLDLAPFSVSETALHNLLTATPETPTNDNQAFGAETPDAAGSNTSPTDVSTPTTTGPPATPATNTTNTTITSTTHPNISASATITTSTTSTTADRQSPATNATGSLRRRKTRARRKSNLSLGRRTDSGSDGLALNLSGGSDNNQVSPNRRLSKSHSSGSDTASHCRRHIVKSSSFSGACRGGSGGMTSSTEKCVSDCGGVLGVPRLHTRALAVDDCCSSDESRPSSPAPALLEAIVPRSPAHTARSATQSDQDALNTHEDMSSLSEQAWDPYQQEYKYFSEPYSEDIDQEAARRLLEFGDDYRKYIDSDGASSFSGIPHRGRRSPTTVENVLKKYSNEAALGLDYAELVATTQTNIKCLAEIVRHLQMEGTLEPELQELTLKPLSSALAGVLCQGSPAVATVTAGQSNHPGLWRGRPKLITAPPAATALSDLVSPSQQEDPRPEHTRDEHGAGERAC</sequence>
<proteinExistence type="predicted"/>
<feature type="compositionally biased region" description="Polar residues" evidence="1">
    <location>
        <begin position="577"/>
        <end position="587"/>
    </location>
</feature>
<feature type="compositionally biased region" description="Low complexity" evidence="1">
    <location>
        <begin position="515"/>
        <end position="527"/>
    </location>
</feature>
<feature type="compositionally biased region" description="Acidic residues" evidence="1">
    <location>
        <begin position="465"/>
        <end position="476"/>
    </location>
</feature>
<dbReference type="AlphaFoldDB" id="A0A3R7M3W3"/>
<evidence type="ECO:0000256" key="1">
    <source>
        <dbReference type="SAM" id="MobiDB-lite"/>
    </source>
</evidence>
<feature type="compositionally biased region" description="Basic and acidic residues" evidence="1">
    <location>
        <begin position="385"/>
        <end position="405"/>
    </location>
</feature>
<feature type="compositionally biased region" description="Polar residues" evidence="1">
    <location>
        <begin position="367"/>
        <end position="384"/>
    </location>
</feature>
<feature type="compositionally biased region" description="Polar residues" evidence="1">
    <location>
        <begin position="213"/>
        <end position="229"/>
    </location>
</feature>
<feature type="region of interest" description="Disordered" evidence="1">
    <location>
        <begin position="1"/>
        <end position="37"/>
    </location>
</feature>
<feature type="compositionally biased region" description="Low complexity" evidence="1">
    <location>
        <begin position="599"/>
        <end position="650"/>
    </location>
</feature>
<name>A0A3R7M3W3_PENVA</name>
<feature type="compositionally biased region" description="Polar residues" evidence="1">
    <location>
        <begin position="694"/>
        <end position="719"/>
    </location>
</feature>
<feature type="compositionally biased region" description="Polar residues" evidence="1">
    <location>
        <begin position="477"/>
        <end position="497"/>
    </location>
</feature>
<feature type="region of interest" description="Disordered" evidence="1">
    <location>
        <begin position="797"/>
        <end position="820"/>
    </location>
</feature>
<feature type="compositionally biased region" description="Basic and acidic residues" evidence="1">
    <location>
        <begin position="996"/>
        <end position="1014"/>
    </location>
</feature>
<dbReference type="EMBL" id="QCYY01002330">
    <property type="protein sequence ID" value="ROT71215.1"/>
    <property type="molecule type" value="Genomic_DNA"/>
</dbReference>
<feature type="compositionally biased region" description="Polar residues" evidence="1">
    <location>
        <begin position="327"/>
        <end position="338"/>
    </location>
</feature>
<dbReference type="STRING" id="6689.A0A3R7M3W3"/>
<dbReference type="Proteomes" id="UP000283509">
    <property type="component" value="Unassembled WGS sequence"/>
</dbReference>
<feature type="region of interest" description="Disordered" evidence="1">
    <location>
        <begin position="203"/>
        <end position="229"/>
    </location>
</feature>
<evidence type="ECO:0000313" key="3">
    <source>
        <dbReference type="Proteomes" id="UP000283509"/>
    </source>
</evidence>
<feature type="compositionally biased region" description="Basic residues" evidence="1">
    <location>
        <begin position="663"/>
        <end position="674"/>
    </location>
</feature>
<organism evidence="2 3">
    <name type="scientific">Penaeus vannamei</name>
    <name type="common">Whiteleg shrimp</name>
    <name type="synonym">Litopenaeus vannamei</name>
    <dbReference type="NCBI Taxonomy" id="6689"/>
    <lineage>
        <taxon>Eukaryota</taxon>
        <taxon>Metazoa</taxon>
        <taxon>Ecdysozoa</taxon>
        <taxon>Arthropoda</taxon>
        <taxon>Crustacea</taxon>
        <taxon>Multicrustacea</taxon>
        <taxon>Malacostraca</taxon>
        <taxon>Eumalacostraca</taxon>
        <taxon>Eucarida</taxon>
        <taxon>Decapoda</taxon>
        <taxon>Dendrobranchiata</taxon>
        <taxon>Penaeoidea</taxon>
        <taxon>Penaeidae</taxon>
        <taxon>Penaeus</taxon>
    </lineage>
</organism>
<keyword evidence="3" id="KW-1185">Reference proteome</keyword>
<reference evidence="2 3" key="1">
    <citation type="submission" date="2018-04" db="EMBL/GenBank/DDBJ databases">
        <authorList>
            <person name="Zhang X."/>
            <person name="Yuan J."/>
            <person name="Li F."/>
            <person name="Xiang J."/>
        </authorList>
    </citation>
    <scope>NUCLEOTIDE SEQUENCE [LARGE SCALE GENOMIC DNA]</scope>
    <source>
        <tissue evidence="2">Muscle</tissue>
    </source>
</reference>
<feature type="region of interest" description="Disordered" evidence="1">
    <location>
        <begin position="981"/>
        <end position="1014"/>
    </location>
</feature>
<evidence type="ECO:0000313" key="2">
    <source>
        <dbReference type="EMBL" id="ROT71215.1"/>
    </source>
</evidence>
<gene>
    <name evidence="2" type="ORF">C7M84_010483</name>
</gene>
<accession>A0A3R7M3W3</accession>
<reference evidence="2 3" key="2">
    <citation type="submission" date="2019-01" db="EMBL/GenBank/DDBJ databases">
        <title>The decoding of complex shrimp genome reveals the adaptation for benthos swimmer, frequently molting mechanism and breeding impact on genome.</title>
        <authorList>
            <person name="Sun Y."/>
            <person name="Gao Y."/>
            <person name="Yu Y."/>
        </authorList>
    </citation>
    <scope>NUCLEOTIDE SEQUENCE [LARGE SCALE GENOMIC DNA]</scope>
    <source>
        <tissue evidence="2">Muscle</tissue>
    </source>
</reference>
<feature type="compositionally biased region" description="Polar residues" evidence="1">
    <location>
        <begin position="651"/>
        <end position="661"/>
    </location>
</feature>
<feature type="region of interest" description="Disordered" evidence="1">
    <location>
        <begin position="91"/>
        <end position="119"/>
    </location>
</feature>
<feature type="compositionally biased region" description="Polar residues" evidence="1">
    <location>
        <begin position="802"/>
        <end position="812"/>
    </location>
</feature>
<feature type="region of interest" description="Disordered" evidence="1">
    <location>
        <begin position="324"/>
        <end position="547"/>
    </location>
</feature>
<protein>
    <submittedName>
        <fullName evidence="2">Uncharacterized protein</fullName>
    </submittedName>
</protein>
<dbReference type="OrthoDB" id="10041151at2759"/>
<feature type="region of interest" description="Disordered" evidence="1">
    <location>
        <begin position="577"/>
        <end position="722"/>
    </location>
</feature>